<dbReference type="Pfam" id="PF01425">
    <property type="entry name" value="Amidase"/>
    <property type="match status" value="1"/>
</dbReference>
<dbReference type="InterPro" id="IPR000120">
    <property type="entry name" value="Amidase"/>
</dbReference>
<evidence type="ECO:0000313" key="3">
    <source>
        <dbReference type="EMBL" id="TVU92074.1"/>
    </source>
</evidence>
<dbReference type="InterPro" id="IPR023631">
    <property type="entry name" value="Amidase_dom"/>
</dbReference>
<dbReference type="InterPro" id="IPR020556">
    <property type="entry name" value="Amidase_CS"/>
</dbReference>
<evidence type="ECO:0000313" key="4">
    <source>
        <dbReference type="Proteomes" id="UP000317288"/>
    </source>
</evidence>
<dbReference type="PANTHER" id="PTHR11895">
    <property type="entry name" value="TRANSAMIDASE"/>
    <property type="match status" value="1"/>
</dbReference>
<dbReference type="InterPro" id="IPR036928">
    <property type="entry name" value="AS_sf"/>
</dbReference>
<dbReference type="SUPFAM" id="SSF75304">
    <property type="entry name" value="Amidase signature (AS) enzymes"/>
    <property type="match status" value="1"/>
</dbReference>
<dbReference type="PANTHER" id="PTHR11895:SF7">
    <property type="entry name" value="GLUTAMYL-TRNA(GLN) AMIDOTRANSFERASE SUBUNIT A, MITOCHONDRIAL"/>
    <property type="match status" value="1"/>
</dbReference>
<dbReference type="Proteomes" id="UP000317288">
    <property type="component" value="Unassembled WGS sequence"/>
</dbReference>
<dbReference type="EMBL" id="VNFE01000001">
    <property type="protein sequence ID" value="TVU92074.1"/>
    <property type="molecule type" value="Genomic_DNA"/>
</dbReference>
<evidence type="ECO:0000256" key="1">
    <source>
        <dbReference type="ARBA" id="ARBA00009199"/>
    </source>
</evidence>
<feature type="domain" description="Amidase" evidence="2">
    <location>
        <begin position="25"/>
        <end position="442"/>
    </location>
</feature>
<dbReference type="Gene3D" id="3.90.1300.10">
    <property type="entry name" value="Amidase signature (AS) domain"/>
    <property type="match status" value="1"/>
</dbReference>
<reference evidence="3 4" key="1">
    <citation type="submission" date="2019-07" db="EMBL/GenBank/DDBJ databases">
        <title>Diversity of Bacteria from Kongsfjorden, Arctic.</title>
        <authorList>
            <person name="Yu Y."/>
        </authorList>
    </citation>
    <scope>NUCLEOTIDE SEQUENCE [LARGE SCALE GENOMIC DNA]</scope>
    <source>
        <strain evidence="3 4">SM1922</strain>
    </source>
</reference>
<accession>A0A558JEL2</accession>
<evidence type="ECO:0000259" key="2">
    <source>
        <dbReference type="Pfam" id="PF01425"/>
    </source>
</evidence>
<gene>
    <name evidence="3" type="ORF">FQP89_02805</name>
</gene>
<proteinExistence type="inferred from homology"/>
<dbReference type="GO" id="GO:0003824">
    <property type="term" value="F:catalytic activity"/>
    <property type="evidence" value="ECO:0007669"/>
    <property type="project" value="InterPro"/>
</dbReference>
<organism evidence="3 4">
    <name type="scientific">Vreelandella titanicae</name>
    <dbReference type="NCBI Taxonomy" id="664683"/>
    <lineage>
        <taxon>Bacteria</taxon>
        <taxon>Pseudomonadati</taxon>
        <taxon>Pseudomonadota</taxon>
        <taxon>Gammaproteobacteria</taxon>
        <taxon>Oceanospirillales</taxon>
        <taxon>Halomonadaceae</taxon>
        <taxon>Vreelandella</taxon>
    </lineage>
</organism>
<sequence>MTALWQSTATELVAGFRARQWSPKEALDSVLERLEAINPALNAVIALTGDAQEAAEKSGLRYIEGRPLSPLDGVPISIKDNLLLAGVPATWGTAALRDWIPDRDELPVARLRQAGAVLFAKTNAPEFTLEGYTNNPVYGVTGSPWAPALTPGGSSGGAAAAVAAGIGPLALGTDGGGSIRRPAAHCGLVGLKPSIGTVPRADGFPQILLDFEVAGPLARCVEDAALMLNVLEGACLEDRQSWMEHSGRRTTASRVLCVSSLPGCPVDPQIRRHVEKAATTFSRMGLEVVFDTLPLELAALNKIWSEVGQIGLAHLAETHPTWLEHASPKYQDMANAGARLPASRLWHTLDVVSCLRRQVDTLFTSTDMLLMPSIAALSWPASQAYPPTIDGQPVGPRGHAVFTGWVNAAGNPAINLPVEPSHEGLPIGLQLIGPWQSEHLLLDLAQRYQRLAPWKARYADLWER</sequence>
<comment type="similarity">
    <text evidence="1">Belongs to the amidase family.</text>
</comment>
<dbReference type="PROSITE" id="PS00571">
    <property type="entry name" value="AMIDASES"/>
    <property type="match status" value="1"/>
</dbReference>
<protein>
    <submittedName>
        <fullName evidence="3">Amidase</fullName>
    </submittedName>
</protein>
<comment type="caution">
    <text evidence="3">The sequence shown here is derived from an EMBL/GenBank/DDBJ whole genome shotgun (WGS) entry which is preliminary data.</text>
</comment>
<dbReference type="AlphaFoldDB" id="A0A558JEL2"/>
<name>A0A558JEL2_9GAMM</name>
<dbReference type="RefSeq" id="WP_144809843.1">
    <property type="nucleotide sequence ID" value="NZ_VNFE01000001.1"/>
</dbReference>